<feature type="compositionally biased region" description="Polar residues" evidence="1">
    <location>
        <begin position="1"/>
        <end position="18"/>
    </location>
</feature>
<comment type="caution">
    <text evidence="3">The sequence shown here is derived from an EMBL/GenBank/DDBJ whole genome shotgun (WGS) entry which is preliminary data.</text>
</comment>
<proteinExistence type="predicted"/>
<evidence type="ECO:0000256" key="1">
    <source>
        <dbReference type="SAM" id="MobiDB-lite"/>
    </source>
</evidence>
<sequence>MDNDSPKSLTPSKNSNFCESRKEKDASEDIRGALKLEASTSTPLTLAGEEISIYVVIRNPFLVPVKIHSTETHIPVSIVDELGRKRARKQLKEDRRKEIKSVGKEEQTADLTNTISAGKTSINSAKEMHPIFVELIKFSLRLKFFLLDLTQPLIHFFQMNTGDRVAIAVSPEEEDSDIAFRRYKVNIMGSVDGEVAIASHYAADVDIYGNVDGELRVASQNGSKVNIYGNVGKLGDIRFASASIDDLTTEKEKSAGIVLQPGDSLVKHFVLKTTKWLFFPPINHTFQIQVRYEVDEKSHIDTLPFSINIRAPMRSSIVGAIIGGFFGHMARDSNNLSDLLTFNKQLLIGLLRTIIFSLIVIVAFARKSSVQQVVSVEDFWGGVFTGFLVGYTGEEFIKSILGNTTTAPK</sequence>
<protein>
    <submittedName>
        <fullName evidence="3">Uncharacterized protein</fullName>
    </submittedName>
</protein>
<gene>
    <name evidence="3" type="ORF">A6769_30895</name>
</gene>
<dbReference type="EMBL" id="LXQE01000175">
    <property type="protein sequence ID" value="RCJ31448.1"/>
    <property type="molecule type" value="Genomic_DNA"/>
</dbReference>
<keyword evidence="2" id="KW-0812">Transmembrane</keyword>
<feature type="region of interest" description="Disordered" evidence="1">
    <location>
        <begin position="1"/>
        <end position="24"/>
    </location>
</feature>
<evidence type="ECO:0000313" key="3">
    <source>
        <dbReference type="EMBL" id="RCJ31448.1"/>
    </source>
</evidence>
<name>A0A367R4Q0_NOSPU</name>
<feature type="transmembrane region" description="Helical" evidence="2">
    <location>
        <begin position="346"/>
        <end position="365"/>
    </location>
</feature>
<dbReference type="AlphaFoldDB" id="A0A367R4Q0"/>
<dbReference type="Proteomes" id="UP000252085">
    <property type="component" value="Unassembled WGS sequence"/>
</dbReference>
<evidence type="ECO:0000313" key="4">
    <source>
        <dbReference type="Proteomes" id="UP000252085"/>
    </source>
</evidence>
<accession>A0A367R4Q0</accession>
<reference evidence="4" key="1">
    <citation type="submission" date="2016-04" db="EMBL/GenBank/DDBJ databases">
        <authorList>
            <person name="Tabuchi Yagui T.R."/>
        </authorList>
    </citation>
    <scope>NUCLEOTIDE SEQUENCE [LARGE SCALE GENOMIC DNA]</scope>
</reference>
<keyword evidence="2" id="KW-0472">Membrane</keyword>
<keyword evidence="2" id="KW-1133">Transmembrane helix</keyword>
<evidence type="ECO:0000256" key="2">
    <source>
        <dbReference type="SAM" id="Phobius"/>
    </source>
</evidence>
<organism evidence="3 4">
    <name type="scientific">Nostoc punctiforme NIES-2108</name>
    <dbReference type="NCBI Taxonomy" id="1356359"/>
    <lineage>
        <taxon>Bacteria</taxon>
        <taxon>Bacillati</taxon>
        <taxon>Cyanobacteriota</taxon>
        <taxon>Cyanophyceae</taxon>
        <taxon>Nostocales</taxon>
        <taxon>Nostocaceae</taxon>
        <taxon>Nostoc</taxon>
    </lineage>
</organism>